<accession>A0ACB8QLI4</accession>
<sequence>MSDRNSRTPSPSKSGSNSGSRSPGPRPSSRLSPSGGIRSPGLTIPEPRDGFYGYSDEKTLRHIEEKVWVNRRTSSSHADAARPQISPAILSSDPFETCHARDLNNISAMHPVTANVQEAPSLPSVSISKSPPAQPEQKAPLAIPAELVNADFSHILESFRKCLALRDKYISVSCQRLGDNPRDHDGIFKGFNGDIADVSGVRPDVDVTRQDLHREADQFAPWLIRPRPPPPHWHWSPTREMVSRPDGTVRTESDDEIETDMQNPPGLDGDNWDFEIDDRGVFQVHTDVHAENKKPVFEIPTIREYFMDLDYVLSVIADGPSKSFAFRRLQYLSGKFTMHTMVNEFQELASMKQVPHRDFYNVRKVDTHVHHSSSMNQKHLLRFIKSKMKRSPNDVVIFRDDRELTLAQVFESLHLTAYDLSIDTLDMHAHQDSFHRFDKFNLKYNPVGESRLREIFLKTDNFIKGRYLAELTKEVMTDLEQSKYQNCEWRLSIYGRKEDEWDKLARWVVNNKLYSHNVRWLIQIPRLYDVYKQNNLVKTFEDIVRNIFKPLFEVTRDPSSHPELHEFLKRVIGFDTVDDESKTERRYHKKFPYPRLWDYEQSPPYSYWIYYVFANMVSLNKWRQKRGFNTFVLRPHSGEAGDTDHLTSAFLTSHSISHGILLRKVPALQYFFYLKQIGIAMSPLSNNALFLAYERNPLPEFFKTGLNISLSTDDPLQFHFTKEPLLEEYSVAAHILKLPQSSLCELARNSVIQSGFEMQVKRHWIGQHWYLPGALGNDINKTNVPNVRLKYRHDTLIEELALIGAIQQKVV</sequence>
<dbReference type="EMBL" id="MU273542">
    <property type="protein sequence ID" value="KAI0032573.1"/>
    <property type="molecule type" value="Genomic_DNA"/>
</dbReference>
<reference evidence="1" key="1">
    <citation type="submission" date="2021-02" db="EMBL/GenBank/DDBJ databases">
        <authorList>
            <consortium name="DOE Joint Genome Institute"/>
            <person name="Ahrendt S."/>
            <person name="Looney B.P."/>
            <person name="Miyauchi S."/>
            <person name="Morin E."/>
            <person name="Drula E."/>
            <person name="Courty P.E."/>
            <person name="Chicoki N."/>
            <person name="Fauchery L."/>
            <person name="Kohler A."/>
            <person name="Kuo A."/>
            <person name="Labutti K."/>
            <person name="Pangilinan J."/>
            <person name="Lipzen A."/>
            <person name="Riley R."/>
            <person name="Andreopoulos W."/>
            <person name="He G."/>
            <person name="Johnson J."/>
            <person name="Barry K.W."/>
            <person name="Grigoriev I.V."/>
            <person name="Nagy L."/>
            <person name="Hibbett D."/>
            <person name="Henrissat B."/>
            <person name="Matheny P.B."/>
            <person name="Labbe J."/>
            <person name="Martin F."/>
        </authorList>
    </citation>
    <scope>NUCLEOTIDE SEQUENCE</scope>
    <source>
        <strain evidence="1">EC-137</strain>
    </source>
</reference>
<organism evidence="1 2">
    <name type="scientific">Vararia minispora EC-137</name>
    <dbReference type="NCBI Taxonomy" id="1314806"/>
    <lineage>
        <taxon>Eukaryota</taxon>
        <taxon>Fungi</taxon>
        <taxon>Dikarya</taxon>
        <taxon>Basidiomycota</taxon>
        <taxon>Agaricomycotina</taxon>
        <taxon>Agaricomycetes</taxon>
        <taxon>Russulales</taxon>
        <taxon>Lachnocladiaceae</taxon>
        <taxon>Vararia</taxon>
    </lineage>
</organism>
<protein>
    <submittedName>
        <fullName evidence="1">AMP deaminase</fullName>
    </submittedName>
</protein>
<reference evidence="1" key="2">
    <citation type="journal article" date="2022" name="New Phytol.">
        <title>Evolutionary transition to the ectomycorrhizal habit in the genomes of a hyperdiverse lineage of mushroom-forming fungi.</title>
        <authorList>
            <person name="Looney B."/>
            <person name="Miyauchi S."/>
            <person name="Morin E."/>
            <person name="Drula E."/>
            <person name="Courty P.E."/>
            <person name="Kohler A."/>
            <person name="Kuo A."/>
            <person name="LaButti K."/>
            <person name="Pangilinan J."/>
            <person name="Lipzen A."/>
            <person name="Riley R."/>
            <person name="Andreopoulos W."/>
            <person name="He G."/>
            <person name="Johnson J."/>
            <person name="Nolan M."/>
            <person name="Tritt A."/>
            <person name="Barry K.W."/>
            <person name="Grigoriev I.V."/>
            <person name="Nagy L.G."/>
            <person name="Hibbett D."/>
            <person name="Henrissat B."/>
            <person name="Matheny P.B."/>
            <person name="Labbe J."/>
            <person name="Martin F.M."/>
        </authorList>
    </citation>
    <scope>NUCLEOTIDE SEQUENCE</scope>
    <source>
        <strain evidence="1">EC-137</strain>
    </source>
</reference>
<comment type="caution">
    <text evidence="1">The sequence shown here is derived from an EMBL/GenBank/DDBJ whole genome shotgun (WGS) entry which is preliminary data.</text>
</comment>
<evidence type="ECO:0000313" key="1">
    <source>
        <dbReference type="EMBL" id="KAI0032573.1"/>
    </source>
</evidence>
<keyword evidence="2" id="KW-1185">Reference proteome</keyword>
<dbReference type="Proteomes" id="UP000814128">
    <property type="component" value="Unassembled WGS sequence"/>
</dbReference>
<name>A0ACB8QLI4_9AGAM</name>
<proteinExistence type="predicted"/>
<gene>
    <name evidence="1" type="ORF">K488DRAFT_85742</name>
</gene>
<evidence type="ECO:0000313" key="2">
    <source>
        <dbReference type="Proteomes" id="UP000814128"/>
    </source>
</evidence>